<evidence type="ECO:0000313" key="1">
    <source>
        <dbReference type="EMBL" id="GFY77916.1"/>
    </source>
</evidence>
<comment type="caution">
    <text evidence="1">The sequence shown here is derived from an EMBL/GenBank/DDBJ whole genome shotgun (WGS) entry which is preliminary data.</text>
</comment>
<gene>
    <name evidence="1" type="ORF">TNIN_129151</name>
</gene>
<organism evidence="1 2">
    <name type="scientific">Trichonephila inaurata madagascariensis</name>
    <dbReference type="NCBI Taxonomy" id="2747483"/>
    <lineage>
        <taxon>Eukaryota</taxon>
        <taxon>Metazoa</taxon>
        <taxon>Ecdysozoa</taxon>
        <taxon>Arthropoda</taxon>
        <taxon>Chelicerata</taxon>
        <taxon>Arachnida</taxon>
        <taxon>Araneae</taxon>
        <taxon>Araneomorphae</taxon>
        <taxon>Entelegynae</taxon>
        <taxon>Araneoidea</taxon>
        <taxon>Nephilidae</taxon>
        <taxon>Trichonephila</taxon>
        <taxon>Trichonephila inaurata</taxon>
    </lineage>
</organism>
<protein>
    <submittedName>
        <fullName evidence="1">Uncharacterized protein</fullName>
    </submittedName>
</protein>
<keyword evidence="2" id="KW-1185">Reference proteome</keyword>
<evidence type="ECO:0000313" key="2">
    <source>
        <dbReference type="Proteomes" id="UP000886998"/>
    </source>
</evidence>
<reference evidence="1" key="1">
    <citation type="submission" date="2020-08" db="EMBL/GenBank/DDBJ databases">
        <title>Multicomponent nature underlies the extraordinary mechanical properties of spider dragline silk.</title>
        <authorList>
            <person name="Kono N."/>
            <person name="Nakamura H."/>
            <person name="Mori M."/>
            <person name="Yoshida Y."/>
            <person name="Ohtoshi R."/>
            <person name="Malay A.D."/>
            <person name="Moran D.A.P."/>
            <person name="Tomita M."/>
            <person name="Numata K."/>
            <person name="Arakawa K."/>
        </authorList>
    </citation>
    <scope>NUCLEOTIDE SEQUENCE</scope>
</reference>
<accession>A0A8X7CRD1</accession>
<proteinExistence type="predicted"/>
<dbReference type="Proteomes" id="UP000886998">
    <property type="component" value="Unassembled WGS sequence"/>
</dbReference>
<name>A0A8X7CRD1_9ARAC</name>
<dbReference type="EMBL" id="BMAV01022702">
    <property type="protein sequence ID" value="GFY77916.1"/>
    <property type="molecule type" value="Genomic_DNA"/>
</dbReference>
<sequence>MRLICPKHSVKPVVLLFHLIEYPNSQNLCKSQSQEVLVLVYVATGRDTVAKSFAVLSRHFHTKLLFAAKLPGKLHFLCAATTDTDCTVCSTVVATAMAVEGRQLL</sequence>
<dbReference type="AlphaFoldDB" id="A0A8X7CRD1"/>